<evidence type="ECO:0000256" key="6">
    <source>
        <dbReference type="ARBA" id="ARBA00023136"/>
    </source>
</evidence>
<sequence>MGSQHRWRSILPLLILVLIQAVTAWAGSKCQLVVEGVPYYNDYVLNQATLSCSGDRVVFRTGYGLLLDASGTAICISDMYMNDNIILSEAKDVTFTEVTFVDLSFTDRSPFTIRNCMNCTLQNVVMESLQFSSSEGGIPLNIEQGSGVTIQNAVFRDLGWGSALANVIAIRESKVTLKNVSIDNVQLMGRTNPTASVVSVSNGSLRAESNVWEDISYDTNQGQLLAIENGAVLELNGCRLTNGHDTATADSPSNVPITIDTGSRAQLSNSVLVRIKVMGGSTAVIRNASFSSLWASEPLKAPVVQFTDSFGAFHDIIFNSTSATVKQYDNIQGVIIDIVNSTVNVTNCMFDHTSWSDSSGSTHAIESQVVGVTGGGLLRVVNTTFNAVGGCGTAIRATAASTLEMAGVSFTNIDTSQAAGDRFATVIVTDNSSFYARDSLWRNINVGNSTSAAAVYGDNNINVKLYGCSFKDITSLGSAAVLWRNLGGRVDIARCIWSNINAANALSFVYVLNGGVVTVNDTQFQGYNSTNGLGALTLLSCPLGRDGGSQAPVLLSNVTFINNNAQMAGGAMLILQCSVSITGSKFYNNSALAPTGMGGGAVYIQGNSNITITSSEFKFNKAASGLGGGALYVRDRSTLTCRGCIFNFNLASRGLGGALNLQESSVATLESSTFVDNQASDSGGGIFAYLSTLRLRNCTFTSNNVKRFGGAIAIFYGSLSIYTAGESSSATSNIALSPPTYTAAVTTPTAQVATIVSEETTFISNRASSSGGAIYAMSSNISISSSCTFTSNTALQYGATVSLNKCALSISSDSFFAQKKDNV</sequence>
<feature type="chain" id="PRO_5035271296" description="Right handed beta helix domain-containing protein" evidence="8">
    <location>
        <begin position="27"/>
        <end position="823"/>
    </location>
</feature>
<evidence type="ECO:0000256" key="1">
    <source>
        <dbReference type="ARBA" id="ARBA00004196"/>
    </source>
</evidence>
<keyword evidence="7" id="KW-0998">Cell outer membrane</keyword>
<dbReference type="InterPro" id="IPR006626">
    <property type="entry name" value="PbH1"/>
</dbReference>
<gene>
    <name evidence="9" type="ORF">Vafri_15500</name>
</gene>
<dbReference type="PANTHER" id="PTHR11319:SF35">
    <property type="entry name" value="OUTER MEMBRANE PROTEIN PMPC-RELATED"/>
    <property type="match status" value="1"/>
</dbReference>
<comment type="caution">
    <text evidence="9">The sequence shown here is derived from an EMBL/GenBank/DDBJ whole genome shotgun (WGS) entry which is preliminary data.</text>
</comment>
<name>A0A8J4BGH5_9CHLO</name>
<evidence type="ECO:0000256" key="3">
    <source>
        <dbReference type="ARBA" id="ARBA00004613"/>
    </source>
</evidence>
<dbReference type="InterPro" id="IPR003368">
    <property type="entry name" value="POMP_repeat"/>
</dbReference>
<dbReference type="SMART" id="SM00710">
    <property type="entry name" value="PbH1"/>
    <property type="match status" value="8"/>
</dbReference>
<keyword evidence="10" id="KW-1185">Reference proteome</keyword>
<comment type="subcellular location">
    <subcellularLocation>
        <location evidence="1">Cell envelope</location>
    </subcellularLocation>
    <subcellularLocation>
        <location evidence="2">Cell outer membrane</location>
    </subcellularLocation>
    <subcellularLocation>
        <location evidence="3">Secreted</location>
    </subcellularLocation>
</comment>
<evidence type="ECO:0000313" key="9">
    <source>
        <dbReference type="EMBL" id="GIL61097.1"/>
    </source>
</evidence>
<reference evidence="9" key="1">
    <citation type="journal article" date="2021" name="Proc. Natl. Acad. Sci. U.S.A.">
        <title>Three genomes in the algal genus Volvox reveal the fate of a haploid sex-determining region after a transition to homothallism.</title>
        <authorList>
            <person name="Yamamoto K."/>
            <person name="Hamaji T."/>
            <person name="Kawai-Toyooka H."/>
            <person name="Matsuzaki R."/>
            <person name="Takahashi F."/>
            <person name="Nishimura Y."/>
            <person name="Kawachi M."/>
            <person name="Noguchi H."/>
            <person name="Minakuchi Y."/>
            <person name="Umen J.G."/>
            <person name="Toyoda A."/>
            <person name="Nozaki H."/>
        </authorList>
    </citation>
    <scope>NUCLEOTIDE SEQUENCE</scope>
    <source>
        <strain evidence="9">NIES-3780</strain>
    </source>
</reference>
<evidence type="ECO:0000256" key="7">
    <source>
        <dbReference type="ARBA" id="ARBA00023237"/>
    </source>
</evidence>
<dbReference type="NCBIfam" id="TIGR01376">
    <property type="entry name" value="POMP_repeat"/>
    <property type="match status" value="1"/>
</dbReference>
<keyword evidence="6" id="KW-0472">Membrane</keyword>
<dbReference type="PANTHER" id="PTHR11319">
    <property type="entry name" value="G PROTEIN-COUPLED RECEPTOR-RELATED"/>
    <property type="match status" value="1"/>
</dbReference>
<dbReference type="InterPro" id="IPR011050">
    <property type="entry name" value="Pectin_lyase_fold/virulence"/>
</dbReference>
<evidence type="ECO:0000256" key="4">
    <source>
        <dbReference type="ARBA" id="ARBA00022525"/>
    </source>
</evidence>
<keyword evidence="5 8" id="KW-0732">Signal</keyword>
<protein>
    <recommendedName>
        <fullName evidence="11">Right handed beta helix domain-containing protein</fullName>
    </recommendedName>
</protein>
<organism evidence="9 10">
    <name type="scientific">Volvox africanus</name>
    <dbReference type="NCBI Taxonomy" id="51714"/>
    <lineage>
        <taxon>Eukaryota</taxon>
        <taxon>Viridiplantae</taxon>
        <taxon>Chlorophyta</taxon>
        <taxon>core chlorophytes</taxon>
        <taxon>Chlorophyceae</taxon>
        <taxon>CS clade</taxon>
        <taxon>Chlamydomonadales</taxon>
        <taxon>Volvocaceae</taxon>
        <taxon>Volvox</taxon>
    </lineage>
</organism>
<evidence type="ECO:0000313" key="10">
    <source>
        <dbReference type="Proteomes" id="UP000747399"/>
    </source>
</evidence>
<dbReference type="AlphaFoldDB" id="A0A8J4BGH5"/>
<proteinExistence type="predicted"/>
<accession>A0A8J4BGH5</accession>
<evidence type="ECO:0008006" key="11">
    <source>
        <dbReference type="Google" id="ProtNLM"/>
    </source>
</evidence>
<dbReference type="SUPFAM" id="SSF51126">
    <property type="entry name" value="Pectin lyase-like"/>
    <property type="match status" value="2"/>
</dbReference>
<evidence type="ECO:0000256" key="5">
    <source>
        <dbReference type="ARBA" id="ARBA00022729"/>
    </source>
</evidence>
<feature type="signal peptide" evidence="8">
    <location>
        <begin position="1"/>
        <end position="26"/>
    </location>
</feature>
<dbReference type="Proteomes" id="UP000747399">
    <property type="component" value="Unassembled WGS sequence"/>
</dbReference>
<evidence type="ECO:0000256" key="8">
    <source>
        <dbReference type="SAM" id="SignalP"/>
    </source>
</evidence>
<evidence type="ECO:0000256" key="2">
    <source>
        <dbReference type="ARBA" id="ARBA00004442"/>
    </source>
</evidence>
<dbReference type="GO" id="GO:0005576">
    <property type="term" value="C:extracellular region"/>
    <property type="evidence" value="ECO:0007669"/>
    <property type="project" value="UniProtKB-SubCell"/>
</dbReference>
<dbReference type="EMBL" id="BNCO01000043">
    <property type="protein sequence ID" value="GIL61097.1"/>
    <property type="molecule type" value="Genomic_DNA"/>
</dbReference>
<dbReference type="Pfam" id="PF02415">
    <property type="entry name" value="Chlam_PMP"/>
    <property type="match status" value="2"/>
</dbReference>
<keyword evidence="4" id="KW-0964">Secreted</keyword>